<dbReference type="EMBL" id="PJQY01002545">
    <property type="protein sequence ID" value="PQP92660.1"/>
    <property type="molecule type" value="Genomic_DNA"/>
</dbReference>
<accession>A0A314XLP9</accession>
<dbReference type="PANTHER" id="PTHR45778">
    <property type="entry name" value="PURPLE ACID PHOSPHATASE-RELATED"/>
    <property type="match status" value="1"/>
</dbReference>
<organism evidence="3 4">
    <name type="scientific">Prunus yedoensis var. nudiflora</name>
    <dbReference type="NCBI Taxonomy" id="2094558"/>
    <lineage>
        <taxon>Eukaryota</taxon>
        <taxon>Viridiplantae</taxon>
        <taxon>Streptophyta</taxon>
        <taxon>Embryophyta</taxon>
        <taxon>Tracheophyta</taxon>
        <taxon>Spermatophyta</taxon>
        <taxon>Magnoliopsida</taxon>
        <taxon>eudicotyledons</taxon>
        <taxon>Gunneridae</taxon>
        <taxon>Pentapetalae</taxon>
        <taxon>rosids</taxon>
        <taxon>fabids</taxon>
        <taxon>Rosales</taxon>
        <taxon>Rosaceae</taxon>
        <taxon>Amygdaloideae</taxon>
        <taxon>Amygdaleae</taxon>
        <taxon>Prunus</taxon>
    </lineage>
</organism>
<keyword evidence="4" id="KW-1185">Reference proteome</keyword>
<evidence type="ECO:0000256" key="1">
    <source>
        <dbReference type="SAM" id="SignalP"/>
    </source>
</evidence>
<dbReference type="Pfam" id="PF17808">
    <property type="entry name" value="fn3_PAP"/>
    <property type="match status" value="1"/>
</dbReference>
<feature type="chain" id="PRO_5016455725" evidence="1">
    <location>
        <begin position="24"/>
        <end position="247"/>
    </location>
</feature>
<dbReference type="GO" id="GO:0003993">
    <property type="term" value="F:acid phosphatase activity"/>
    <property type="evidence" value="ECO:0007669"/>
    <property type="project" value="InterPro"/>
</dbReference>
<name>A0A314XLP9_PRUYE</name>
<comment type="caution">
    <text evidence="3">The sequence shown here is derived from an EMBL/GenBank/DDBJ whole genome shotgun (WGS) entry which is preliminary data.</text>
</comment>
<feature type="signal peptide" evidence="1">
    <location>
        <begin position="1"/>
        <end position="23"/>
    </location>
</feature>
<dbReference type="SUPFAM" id="SSF49363">
    <property type="entry name" value="Purple acid phosphatase, N-terminal domain"/>
    <property type="match status" value="1"/>
</dbReference>
<dbReference type="Gene3D" id="2.60.40.380">
    <property type="entry name" value="Purple acid phosphatase-like, N-terminal"/>
    <property type="match status" value="1"/>
</dbReference>
<keyword evidence="1" id="KW-0732">Signal</keyword>
<feature type="domain" description="Purple acid phosphatase Fn3-like" evidence="2">
    <location>
        <begin position="47"/>
        <end position="118"/>
    </location>
</feature>
<gene>
    <name evidence="3" type="ORF">Pyn_26971</name>
</gene>
<sequence length="247" mass="27082">MRKLRFFFLAITAVLATLQEVRSHGDQPLSNIAVHKAVFALHDHAYVKASPTILGLKGQYSEWVTLDFSSPNPSVDDWIGVFSPANFSASTCPPETPSTSAPFLCSAPIKYQYANYTSPSTPFVEWGSKGEELVRSPAGTLNFDRNSLCGAPARTVGWRDPGFIHTAFLKELWPNTVYTYKVGHRLSNGSSILSQEYQFRASPYPGQNSVQRVVIFGDMGKDEADGSNEYNNSSVALSTLLSSLSKT</sequence>
<dbReference type="GO" id="GO:0046872">
    <property type="term" value="F:metal ion binding"/>
    <property type="evidence" value="ECO:0007669"/>
    <property type="project" value="InterPro"/>
</dbReference>
<dbReference type="AlphaFoldDB" id="A0A314XLP9"/>
<dbReference type="InterPro" id="IPR008963">
    <property type="entry name" value="Purple_acid_Pase-like_N"/>
</dbReference>
<evidence type="ECO:0000313" key="4">
    <source>
        <dbReference type="Proteomes" id="UP000250321"/>
    </source>
</evidence>
<reference evidence="3 4" key="1">
    <citation type="submission" date="2018-02" db="EMBL/GenBank/DDBJ databases">
        <title>Draft genome of wild Prunus yedoensis var. nudiflora.</title>
        <authorList>
            <person name="Baek S."/>
            <person name="Kim J.-H."/>
            <person name="Choi K."/>
            <person name="Kim G.-B."/>
            <person name="Cho A."/>
            <person name="Jang H."/>
            <person name="Shin C.-H."/>
            <person name="Yu H.-J."/>
            <person name="Mun J.-H."/>
        </authorList>
    </citation>
    <scope>NUCLEOTIDE SEQUENCE [LARGE SCALE GENOMIC DNA]</scope>
    <source>
        <strain evidence="4">cv. Jeju island</strain>
        <tissue evidence="3">Leaf</tissue>
    </source>
</reference>
<evidence type="ECO:0000259" key="2">
    <source>
        <dbReference type="Pfam" id="PF17808"/>
    </source>
</evidence>
<evidence type="ECO:0000313" key="3">
    <source>
        <dbReference type="EMBL" id="PQP92660.1"/>
    </source>
</evidence>
<dbReference type="Proteomes" id="UP000250321">
    <property type="component" value="Unassembled WGS sequence"/>
</dbReference>
<proteinExistence type="predicted"/>
<dbReference type="OrthoDB" id="1692869at2759"/>
<dbReference type="STRING" id="2094558.A0A314XLP9"/>
<dbReference type="InterPro" id="IPR040974">
    <property type="entry name" value="Fn3_PAP"/>
</dbReference>
<dbReference type="PANTHER" id="PTHR45778:SF16">
    <property type="entry name" value="INACTIVE PURPLE ACID PHOSPHATASE 1-RELATED"/>
    <property type="match status" value="1"/>
</dbReference>
<protein>
    <submittedName>
        <fullName evidence="3">Putative inactive purple acid phosphatase 1 isoform X2</fullName>
    </submittedName>
</protein>